<evidence type="ECO:0000313" key="1">
    <source>
        <dbReference type="EMBL" id="OWL95165.1"/>
    </source>
</evidence>
<dbReference type="Proteomes" id="UP000197208">
    <property type="component" value="Unassembled WGS sequence"/>
</dbReference>
<protein>
    <submittedName>
        <fullName evidence="1">Uncharacterized protein</fullName>
    </submittedName>
</protein>
<reference evidence="1 2" key="1">
    <citation type="submission" date="2017-05" db="EMBL/GenBank/DDBJ databases">
        <title>De novo genome assembly of Deniococcus indicus strain DR1.</title>
        <authorList>
            <person name="Chauhan D."/>
            <person name="Yennamalli R.M."/>
            <person name="Priyadarshini R."/>
        </authorList>
    </citation>
    <scope>NUCLEOTIDE SEQUENCE [LARGE SCALE GENOMIC DNA]</scope>
    <source>
        <strain evidence="1 2">DR1</strain>
    </source>
</reference>
<sequence>MAVFISTESNDSSIANIVFESLRDEVMAHGEDAALNFILEEAQLSYLLELDTLTSEQLVAVAAGVTRLLGKAETQGAAPELLEHLTRVREFILTQGVNL</sequence>
<comment type="caution">
    <text evidence="1">The sequence shown here is derived from an EMBL/GenBank/DDBJ whole genome shotgun (WGS) entry which is preliminary data.</text>
</comment>
<dbReference type="OrthoDB" id="9878136at2"/>
<keyword evidence="2" id="KW-1185">Reference proteome</keyword>
<organism evidence="1 2">
    <name type="scientific">Deinococcus indicus</name>
    <dbReference type="NCBI Taxonomy" id="223556"/>
    <lineage>
        <taxon>Bacteria</taxon>
        <taxon>Thermotogati</taxon>
        <taxon>Deinococcota</taxon>
        <taxon>Deinococci</taxon>
        <taxon>Deinococcales</taxon>
        <taxon>Deinococcaceae</taxon>
        <taxon>Deinococcus</taxon>
    </lineage>
</organism>
<name>A0A246BIT2_9DEIO</name>
<gene>
    <name evidence="1" type="ORF">CBQ26_14045</name>
</gene>
<accession>A0A246BIT2</accession>
<dbReference type="RefSeq" id="WP_088249250.1">
    <property type="nucleotide sequence ID" value="NZ_BNAM01000017.1"/>
</dbReference>
<dbReference type="AlphaFoldDB" id="A0A246BIT2"/>
<evidence type="ECO:0000313" key="2">
    <source>
        <dbReference type="Proteomes" id="UP000197208"/>
    </source>
</evidence>
<dbReference type="EMBL" id="NHMK01000020">
    <property type="protein sequence ID" value="OWL95165.1"/>
    <property type="molecule type" value="Genomic_DNA"/>
</dbReference>
<proteinExistence type="predicted"/>